<accession>A0A9X3MMV2</accession>
<proteinExistence type="predicted"/>
<dbReference type="RefSeq" id="WP_270038246.1">
    <property type="nucleotide sequence ID" value="NZ_JAPDOD010000002.1"/>
</dbReference>
<keyword evidence="3" id="KW-1185">Reference proteome</keyword>
<feature type="domain" description="Carboxymuconolactone decarboxylase-like" evidence="1">
    <location>
        <begin position="35"/>
        <end position="105"/>
    </location>
</feature>
<dbReference type="PANTHER" id="PTHR35446">
    <property type="entry name" value="SI:CH211-175M2.5"/>
    <property type="match status" value="1"/>
</dbReference>
<evidence type="ECO:0000259" key="1">
    <source>
        <dbReference type="Pfam" id="PF02627"/>
    </source>
</evidence>
<reference evidence="2" key="1">
    <citation type="submission" date="2022-10" db="EMBL/GenBank/DDBJ databases">
        <title>The WGS of Solirubrobacter ginsenosidimutans DSM 21036.</title>
        <authorList>
            <person name="Jiang Z."/>
        </authorList>
    </citation>
    <scope>NUCLEOTIDE SEQUENCE</scope>
    <source>
        <strain evidence="2">DSM 21036</strain>
    </source>
</reference>
<dbReference type="Proteomes" id="UP001149140">
    <property type="component" value="Unassembled WGS sequence"/>
</dbReference>
<dbReference type="PANTHER" id="PTHR35446:SF3">
    <property type="entry name" value="CMD DOMAIN-CONTAINING PROTEIN"/>
    <property type="match status" value="1"/>
</dbReference>
<dbReference type="Gene3D" id="1.20.1290.10">
    <property type="entry name" value="AhpD-like"/>
    <property type="match status" value="1"/>
</dbReference>
<evidence type="ECO:0000313" key="3">
    <source>
        <dbReference type="Proteomes" id="UP001149140"/>
    </source>
</evidence>
<dbReference type="Pfam" id="PF02627">
    <property type="entry name" value="CMD"/>
    <property type="match status" value="1"/>
</dbReference>
<protein>
    <submittedName>
        <fullName evidence="2">Carboxymuconolactone decarboxylase family protein</fullName>
    </submittedName>
</protein>
<gene>
    <name evidence="2" type="ORF">OM076_04510</name>
</gene>
<dbReference type="SUPFAM" id="SSF69118">
    <property type="entry name" value="AhpD-like"/>
    <property type="match status" value="1"/>
</dbReference>
<dbReference type="EMBL" id="JAPDOD010000002">
    <property type="protein sequence ID" value="MDA0159516.1"/>
    <property type="molecule type" value="Genomic_DNA"/>
</dbReference>
<dbReference type="GO" id="GO:0051920">
    <property type="term" value="F:peroxiredoxin activity"/>
    <property type="evidence" value="ECO:0007669"/>
    <property type="project" value="InterPro"/>
</dbReference>
<dbReference type="InterPro" id="IPR003779">
    <property type="entry name" value="CMD-like"/>
</dbReference>
<organism evidence="2 3">
    <name type="scientific">Solirubrobacter ginsenosidimutans</name>
    <dbReference type="NCBI Taxonomy" id="490573"/>
    <lineage>
        <taxon>Bacteria</taxon>
        <taxon>Bacillati</taxon>
        <taxon>Actinomycetota</taxon>
        <taxon>Thermoleophilia</taxon>
        <taxon>Solirubrobacterales</taxon>
        <taxon>Solirubrobacteraceae</taxon>
        <taxon>Solirubrobacter</taxon>
    </lineage>
</organism>
<sequence>MTTFTIHPGSGETLQALERNIGFIPNLAAAIAASPAALSGFVGLQTALRSTTLTGLEREVVGITVSRHNDCAYSLAAHSTFARKQGGDEPLIAALVAGEPMADSGLEALRAFTQSLLEQRGHVASELSPEVTLEVIAQVAYTTLANYAADVSGAAIDDAFRA</sequence>
<dbReference type="InterPro" id="IPR029032">
    <property type="entry name" value="AhpD-like"/>
</dbReference>
<dbReference type="AlphaFoldDB" id="A0A9X3MMV2"/>
<comment type="caution">
    <text evidence="2">The sequence shown here is derived from an EMBL/GenBank/DDBJ whole genome shotgun (WGS) entry which is preliminary data.</text>
</comment>
<name>A0A9X3MMV2_9ACTN</name>
<evidence type="ECO:0000313" key="2">
    <source>
        <dbReference type="EMBL" id="MDA0159516.1"/>
    </source>
</evidence>